<accession>A0AA37GC18</accession>
<dbReference type="Proteomes" id="UP001055172">
    <property type="component" value="Unassembled WGS sequence"/>
</dbReference>
<comment type="caution">
    <text evidence="2">The sequence shown here is derived from an EMBL/GenBank/DDBJ whole genome shotgun (WGS) entry which is preliminary data.</text>
</comment>
<protein>
    <submittedName>
        <fullName evidence="2">Uncharacterized protein</fullName>
    </submittedName>
</protein>
<dbReference type="EMBL" id="BPPX01000001">
    <property type="protein sequence ID" value="GJC77691.1"/>
    <property type="molecule type" value="Genomic_DNA"/>
</dbReference>
<keyword evidence="3" id="KW-1185">Reference proteome</keyword>
<feature type="region of interest" description="Disordered" evidence="1">
    <location>
        <begin position="170"/>
        <end position="193"/>
    </location>
</feature>
<organism evidence="2 3">
    <name type="scientific">Colletotrichum liriopes</name>
    <dbReference type="NCBI Taxonomy" id="708192"/>
    <lineage>
        <taxon>Eukaryota</taxon>
        <taxon>Fungi</taxon>
        <taxon>Dikarya</taxon>
        <taxon>Ascomycota</taxon>
        <taxon>Pezizomycotina</taxon>
        <taxon>Sordariomycetes</taxon>
        <taxon>Hypocreomycetidae</taxon>
        <taxon>Glomerellales</taxon>
        <taxon>Glomerellaceae</taxon>
        <taxon>Colletotrichum</taxon>
        <taxon>Colletotrichum spaethianum species complex</taxon>
    </lineage>
</organism>
<evidence type="ECO:0000256" key="1">
    <source>
        <dbReference type="SAM" id="MobiDB-lite"/>
    </source>
</evidence>
<gene>
    <name evidence="2" type="ORF">ColLi_00529</name>
</gene>
<evidence type="ECO:0000313" key="3">
    <source>
        <dbReference type="Proteomes" id="UP001055172"/>
    </source>
</evidence>
<reference evidence="2 3" key="1">
    <citation type="submission" date="2021-07" db="EMBL/GenBank/DDBJ databases">
        <title>Genome data of Colletotrichum spaethianum.</title>
        <authorList>
            <person name="Utami Y.D."/>
            <person name="Hiruma K."/>
        </authorList>
    </citation>
    <scope>NUCLEOTIDE SEQUENCE [LARGE SCALE GENOMIC DNA]</scope>
    <source>
        <strain evidence="2 3">MAFF 242679</strain>
    </source>
</reference>
<evidence type="ECO:0000313" key="2">
    <source>
        <dbReference type="EMBL" id="GJC77691.1"/>
    </source>
</evidence>
<dbReference type="AlphaFoldDB" id="A0AA37GC18"/>
<sequence>MSASEPSFSFDEPRLALICQAAKIRAIPTTDSATDLLESDQVRNFSTFVSHFISPRHSVWRQMSESERCHLLEARYPKSANGDQMTDACTFNQLFKEWYRDLVHYMPEVLLMAPRQPIVAVARNMDASKPSGLTYTTLIKSSAQHTANSKLTEMKKSLHTSIKRIRKEAEQIEAPASKKTKMAAPDTKRLTTL</sequence>
<proteinExistence type="predicted"/>
<name>A0AA37GC18_9PEZI</name>